<evidence type="ECO:0000313" key="2">
    <source>
        <dbReference type="EMBL" id="MBE6084567.1"/>
    </source>
</evidence>
<dbReference type="Proteomes" id="UP000772151">
    <property type="component" value="Unassembled WGS sequence"/>
</dbReference>
<sequence>MGKFKTGCLGVIGVVVVLGVIGSLIGGGDKDNNSTSSKSSTSSSAPAQKQDAKQKVYNDADINVLLAEAKDNAAAANQNYKGKDVKIIGGYVGNIDSDLKYISIDGTEAKYSMMHVSCSIDGKNQQLKDAVLKLKKKQNVVIYGTITEVGDLMGYRLKMDKIEPAQ</sequence>
<proteinExistence type="predicted"/>
<dbReference type="RefSeq" id="WP_303668657.1">
    <property type="nucleotide sequence ID" value="NZ_SVCA01000002.1"/>
</dbReference>
<organism evidence="2 3">
    <name type="scientific">Selenomonas ruminantium</name>
    <dbReference type="NCBI Taxonomy" id="971"/>
    <lineage>
        <taxon>Bacteria</taxon>
        <taxon>Bacillati</taxon>
        <taxon>Bacillota</taxon>
        <taxon>Negativicutes</taxon>
        <taxon>Selenomonadales</taxon>
        <taxon>Selenomonadaceae</taxon>
        <taxon>Selenomonas</taxon>
    </lineage>
</organism>
<accession>A0A927ZNJ2</accession>
<feature type="region of interest" description="Disordered" evidence="1">
    <location>
        <begin position="30"/>
        <end position="53"/>
    </location>
</feature>
<name>A0A927ZNJ2_SELRU</name>
<evidence type="ECO:0000313" key="3">
    <source>
        <dbReference type="Proteomes" id="UP000772151"/>
    </source>
</evidence>
<evidence type="ECO:0000256" key="1">
    <source>
        <dbReference type="SAM" id="MobiDB-lite"/>
    </source>
</evidence>
<comment type="caution">
    <text evidence="2">The sequence shown here is derived from an EMBL/GenBank/DDBJ whole genome shotgun (WGS) entry which is preliminary data.</text>
</comment>
<feature type="compositionally biased region" description="Low complexity" evidence="1">
    <location>
        <begin position="33"/>
        <end position="44"/>
    </location>
</feature>
<protein>
    <recommendedName>
        <fullName evidence="4">tRNA_anti-like</fullName>
    </recommendedName>
</protein>
<dbReference type="InterPro" id="IPR024422">
    <property type="entry name" value="Protein_unknown_function_OB"/>
</dbReference>
<evidence type="ECO:0008006" key="4">
    <source>
        <dbReference type="Google" id="ProtNLM"/>
    </source>
</evidence>
<dbReference type="AlphaFoldDB" id="A0A927ZNJ2"/>
<gene>
    <name evidence="2" type="ORF">E7203_03720</name>
</gene>
<reference evidence="2" key="1">
    <citation type="submission" date="2019-04" db="EMBL/GenBank/DDBJ databases">
        <title>Evolution of Biomass-Degrading Anaerobic Consortia Revealed by Metagenomics.</title>
        <authorList>
            <person name="Peng X."/>
        </authorList>
    </citation>
    <scope>NUCLEOTIDE SEQUENCE</scope>
    <source>
        <strain evidence="2">SIG242</strain>
    </source>
</reference>
<dbReference type="EMBL" id="SVCA01000002">
    <property type="protein sequence ID" value="MBE6084567.1"/>
    <property type="molecule type" value="Genomic_DNA"/>
</dbReference>
<dbReference type="Pfam" id="PF12869">
    <property type="entry name" value="tRNA_anti-like"/>
    <property type="match status" value="1"/>
</dbReference>